<feature type="compositionally biased region" description="Basic and acidic residues" evidence="8">
    <location>
        <begin position="213"/>
        <end position="224"/>
    </location>
</feature>
<evidence type="ECO:0000256" key="7">
    <source>
        <dbReference type="ARBA" id="ARBA00023180"/>
    </source>
</evidence>
<comment type="subcellular location">
    <subcellularLocation>
        <location evidence="1">Membrane</location>
        <topology evidence="1">Single-pass membrane protein</topology>
    </subcellularLocation>
    <subcellularLocation>
        <location evidence="2">Secreted</location>
    </subcellularLocation>
</comment>
<dbReference type="PANTHER" id="PTHR14470:SF1">
    <property type="entry name" value="FIBRONECTIN TYPE III DOMAIN-CONTAINING PROTEIN 5"/>
    <property type="match status" value="1"/>
</dbReference>
<accession>A0A673TQS4</accession>
<dbReference type="Ensembl" id="ENSSSUT00005013443.1">
    <property type="protein sequence ID" value="ENSSSUP00005011740.1"/>
    <property type="gene ID" value="ENSSSUG00005007554.1"/>
</dbReference>
<dbReference type="Gene3D" id="2.60.40.10">
    <property type="entry name" value="Immunoglobulins"/>
    <property type="match status" value="1"/>
</dbReference>
<dbReference type="InterPro" id="IPR036116">
    <property type="entry name" value="FN3_sf"/>
</dbReference>
<dbReference type="GO" id="GO:0090336">
    <property type="term" value="P:positive regulation of brown fat cell differentiation"/>
    <property type="evidence" value="ECO:0007669"/>
    <property type="project" value="TreeGrafter"/>
</dbReference>
<dbReference type="SMART" id="SM00060">
    <property type="entry name" value="FN3"/>
    <property type="match status" value="1"/>
</dbReference>
<evidence type="ECO:0000256" key="1">
    <source>
        <dbReference type="ARBA" id="ARBA00004167"/>
    </source>
</evidence>
<dbReference type="FunFam" id="2.60.40.10:FF:000117">
    <property type="entry name" value="Fibronectin type III domain containing 5"/>
    <property type="match status" value="1"/>
</dbReference>
<dbReference type="Pfam" id="PF00041">
    <property type="entry name" value="fn3"/>
    <property type="match status" value="1"/>
</dbReference>
<keyword evidence="3" id="KW-0964">Secreted</keyword>
<dbReference type="InterPro" id="IPR013783">
    <property type="entry name" value="Ig-like_fold"/>
</dbReference>
<feature type="region of interest" description="Disordered" evidence="8">
    <location>
        <begin position="385"/>
        <end position="410"/>
    </location>
</feature>
<evidence type="ECO:0000256" key="4">
    <source>
        <dbReference type="ARBA" id="ARBA00022692"/>
    </source>
</evidence>
<evidence type="ECO:0000256" key="3">
    <source>
        <dbReference type="ARBA" id="ARBA00022525"/>
    </source>
</evidence>
<dbReference type="GO" id="GO:0005886">
    <property type="term" value="C:plasma membrane"/>
    <property type="evidence" value="ECO:0007669"/>
    <property type="project" value="TreeGrafter"/>
</dbReference>
<dbReference type="AlphaFoldDB" id="A0A673TQS4"/>
<feature type="region of interest" description="Disordered" evidence="8">
    <location>
        <begin position="197"/>
        <end position="236"/>
    </location>
</feature>
<keyword evidence="4 9" id="KW-0812">Transmembrane</keyword>
<reference evidence="11" key="2">
    <citation type="submission" date="2025-08" db="UniProtKB">
        <authorList>
            <consortium name="Ensembl"/>
        </authorList>
    </citation>
    <scope>IDENTIFICATION</scope>
</reference>
<dbReference type="Proteomes" id="UP000472268">
    <property type="component" value="Chromosome 8"/>
</dbReference>
<feature type="domain" description="Fibronectin type-III" evidence="10">
    <location>
        <begin position="238"/>
        <end position="329"/>
    </location>
</feature>
<evidence type="ECO:0000256" key="6">
    <source>
        <dbReference type="ARBA" id="ARBA00023136"/>
    </source>
</evidence>
<feature type="transmembrane region" description="Helical" evidence="9">
    <location>
        <begin position="357"/>
        <end position="375"/>
    </location>
</feature>
<dbReference type="PROSITE" id="PS50853">
    <property type="entry name" value="FN3"/>
    <property type="match status" value="1"/>
</dbReference>
<feature type="compositionally biased region" description="Low complexity" evidence="8">
    <location>
        <begin position="113"/>
        <end position="122"/>
    </location>
</feature>
<dbReference type="SUPFAM" id="SSF49265">
    <property type="entry name" value="Fibronectin type III"/>
    <property type="match status" value="1"/>
</dbReference>
<feature type="region of interest" description="Disordered" evidence="8">
    <location>
        <begin position="1"/>
        <end position="174"/>
    </location>
</feature>
<evidence type="ECO:0000313" key="11">
    <source>
        <dbReference type="Ensembl" id="ENSSSUP00005011740.1"/>
    </source>
</evidence>
<evidence type="ECO:0000256" key="8">
    <source>
        <dbReference type="SAM" id="MobiDB-lite"/>
    </source>
</evidence>
<dbReference type="GO" id="GO:0005576">
    <property type="term" value="C:extracellular region"/>
    <property type="evidence" value="ECO:0007669"/>
    <property type="project" value="UniProtKB-SubCell"/>
</dbReference>
<keyword evidence="6 9" id="KW-0472">Membrane</keyword>
<protein>
    <recommendedName>
        <fullName evidence="10">Fibronectin type-III domain-containing protein</fullName>
    </recommendedName>
</protein>
<keyword evidence="5 9" id="KW-1133">Transmembrane helix</keyword>
<keyword evidence="7" id="KW-0325">Glycoprotein</keyword>
<dbReference type="CDD" id="cd00063">
    <property type="entry name" value="FN3"/>
    <property type="match status" value="1"/>
</dbReference>
<gene>
    <name evidence="11" type="primary">FNDC5</name>
</gene>
<dbReference type="InterPro" id="IPR003961">
    <property type="entry name" value="FN3_dom"/>
</dbReference>
<feature type="compositionally biased region" description="Basic residues" evidence="8">
    <location>
        <begin position="132"/>
        <end position="143"/>
    </location>
</feature>
<reference evidence="11" key="3">
    <citation type="submission" date="2025-09" db="UniProtKB">
        <authorList>
            <consortium name="Ensembl"/>
        </authorList>
    </citation>
    <scope>IDENTIFICATION</scope>
</reference>
<evidence type="ECO:0000256" key="2">
    <source>
        <dbReference type="ARBA" id="ARBA00004613"/>
    </source>
</evidence>
<feature type="compositionally biased region" description="Basic and acidic residues" evidence="8">
    <location>
        <begin position="385"/>
        <end position="395"/>
    </location>
</feature>
<dbReference type="InterPro" id="IPR052120">
    <property type="entry name" value="FNDC_type_III_4/5"/>
</dbReference>
<proteinExistence type="predicted"/>
<evidence type="ECO:0000256" key="9">
    <source>
        <dbReference type="SAM" id="Phobius"/>
    </source>
</evidence>
<feature type="compositionally biased region" description="Pro residues" evidence="8">
    <location>
        <begin position="101"/>
        <end position="112"/>
    </location>
</feature>
<evidence type="ECO:0000256" key="5">
    <source>
        <dbReference type="ARBA" id="ARBA00022989"/>
    </source>
</evidence>
<name>A0A673TQS4_SURSU</name>
<dbReference type="PANTHER" id="PTHR14470">
    <property type="entry name" value="FIBRONECTIN TYPE III DOMAIN-CONTAINING PROTEIN"/>
    <property type="match status" value="1"/>
</dbReference>
<keyword evidence="12" id="KW-1185">Reference proteome</keyword>
<organism evidence="11 12">
    <name type="scientific">Suricata suricatta</name>
    <name type="common">Meerkat</name>
    <dbReference type="NCBI Taxonomy" id="37032"/>
    <lineage>
        <taxon>Eukaryota</taxon>
        <taxon>Metazoa</taxon>
        <taxon>Chordata</taxon>
        <taxon>Craniata</taxon>
        <taxon>Vertebrata</taxon>
        <taxon>Euteleostomi</taxon>
        <taxon>Mammalia</taxon>
        <taxon>Eutheria</taxon>
        <taxon>Laurasiatheria</taxon>
        <taxon>Carnivora</taxon>
        <taxon>Feliformia</taxon>
        <taxon>Herpestidae</taxon>
        <taxon>Suricata</taxon>
    </lineage>
</organism>
<evidence type="ECO:0000259" key="10">
    <source>
        <dbReference type="PROSITE" id="PS50853"/>
    </source>
</evidence>
<sequence length="453" mass="48478">SPEWEGPPARPEKLTPATFSKPLPSSRPEPTLQSAGRGAPPGGGAPRRTERDSSPLATRRSGPWRAPRSFPRGAPFSPTPSEGGSAGGAGAAGLERLDGGPLPPGCPFPASPSPGRSGPHSPSDAETPTAQGRRRCCGARRQRRPEGRAGGGGRDCQGDAPRRWPGAPPLGGGVPVPAFPLQPRGGGKWCAGLHPRPCPGEGRGRPHFPGPLTRERPPGEEDRGLQFPQDLDSDSPSAPVNVTVRHLKANSAVVSWDVLEDEVVIGFAISQQKKDVRMLRFIQEVNTTTRSCALWDLEEDTEYIVHVQAISIQGQSPASEPVLFKTPREAEKMAAKNKDEVTMKEMGRSQQLRTGEVLIIVVVLFMWAGVIALFCRQYDIIKDNEPNNNKEKTKSASETSTPEHQGGGLLRSKVRASVRPVWAAPGLCSGPPWLQLGRAKLGHRPCDTRATAN</sequence>
<evidence type="ECO:0000313" key="12">
    <source>
        <dbReference type="Proteomes" id="UP000472268"/>
    </source>
</evidence>
<reference evidence="11 12" key="1">
    <citation type="submission" date="2019-05" db="EMBL/GenBank/DDBJ databases">
        <title>A Chromosome-scale Meerkat (S. suricatta) Genome Assembly.</title>
        <authorList>
            <person name="Dudchenko O."/>
            <person name="Lieberman Aiden E."/>
            <person name="Tung J."/>
            <person name="Barreiro L.B."/>
            <person name="Clutton-Brock T.H."/>
        </authorList>
    </citation>
    <scope>NUCLEOTIDE SEQUENCE [LARGE SCALE GENOMIC DNA]</scope>
</reference>